<dbReference type="Pfam" id="PF16126">
    <property type="entry name" value="DUF4838"/>
    <property type="match status" value="1"/>
</dbReference>
<gene>
    <name evidence="1" type="ORF">ACFQ2I_18970</name>
</gene>
<comment type="caution">
    <text evidence="1">The sequence shown here is derived from an EMBL/GenBank/DDBJ whole genome shotgun (WGS) entry which is preliminary data.</text>
</comment>
<dbReference type="EMBL" id="JBHTJZ010000036">
    <property type="protein sequence ID" value="MFD0961439.1"/>
    <property type="molecule type" value="Genomic_DNA"/>
</dbReference>
<evidence type="ECO:0000313" key="1">
    <source>
        <dbReference type="EMBL" id="MFD0961439.1"/>
    </source>
</evidence>
<dbReference type="Proteomes" id="UP001596989">
    <property type="component" value="Unassembled WGS sequence"/>
</dbReference>
<reference evidence="2" key="1">
    <citation type="journal article" date="2019" name="Int. J. Syst. Evol. Microbiol.">
        <title>The Global Catalogue of Microorganisms (GCM) 10K type strain sequencing project: providing services to taxonomists for standard genome sequencing and annotation.</title>
        <authorList>
            <consortium name="The Broad Institute Genomics Platform"/>
            <consortium name="The Broad Institute Genome Sequencing Center for Infectious Disease"/>
            <person name="Wu L."/>
            <person name="Ma J."/>
        </authorList>
    </citation>
    <scope>NUCLEOTIDE SEQUENCE [LARGE SCALE GENOMIC DNA]</scope>
    <source>
        <strain evidence="2">CCUG 59129</strain>
    </source>
</reference>
<proteinExistence type="predicted"/>
<accession>A0ABW3HV96</accession>
<evidence type="ECO:0000313" key="2">
    <source>
        <dbReference type="Proteomes" id="UP001596989"/>
    </source>
</evidence>
<dbReference type="InterPro" id="IPR032287">
    <property type="entry name" value="DUF4838"/>
</dbReference>
<name>A0ABW3HV96_9BACL</name>
<keyword evidence="2" id="KW-1185">Reference proteome</keyword>
<dbReference type="RefSeq" id="WP_377567014.1">
    <property type="nucleotide sequence ID" value="NZ_JBHTJZ010000036.1"/>
</dbReference>
<protein>
    <submittedName>
        <fullName evidence="1">DUF4838 domain-containing protein</fullName>
    </submittedName>
</protein>
<sequence length="653" mass="74975">MNRRIDIAVVDSAMKQEPTRFAVSELERYVHAMTGMPVSVRSFEQYDHLIPAIWVGEYSQFSLLASSSGFFSPYDDEITVKMTGCEGIIAGLHPRSVLQAVYRYLTEAGCRWVRPGDDGAFIPSKPLYHTNVDLQETPSYRHRGVCIEGAVSIDHVTAMIDWLPKVGMNSYFIQFREAYVFFARWYRHAHNPLVPEEEDFDLVKAGEYVARIVRELAKRGMIYHAVGHGWTCEPFGIRGISWDEKWEGDVPEVALSSMAMIGGERKLFGGIPLNTNLCYSNPSVRTKMVAEIAEYAGRHPEIDLLHVWLSDGSNNQCECEACAMTTPSDCYVKLLNELDAALTAKAYSTKIVFLLYIDLLWPPEHERIQCTDRFMLLFAPYTRSYRQSFGMEEKIPPLPAYQRNKLELPPTVAGNLAFLQAWQRLFEGEGIDFDYPFMWAHYLDPGLMRISRIVSEDIKHLRHIGLNGYMSCQVQRSFFPHGLGITVMARTLWNADTNVRAEAEDYFHSTFGDDGLLALEYMEAWSDLFDRINLEQAGEANLELLKEVPGLIQRFSEVLRRNLSNDKDSLQNVHIVSWNYIALHGEIWSSIVSAMRAFIEEESERADLYWEAVKLNIWEKEPDYVRVFDAFHFIRTCDNMMQTLREKGSLRSL</sequence>
<organism evidence="1 2">
    <name type="scientific">Paenibacillus chungangensis</name>
    <dbReference type="NCBI Taxonomy" id="696535"/>
    <lineage>
        <taxon>Bacteria</taxon>
        <taxon>Bacillati</taxon>
        <taxon>Bacillota</taxon>
        <taxon>Bacilli</taxon>
        <taxon>Bacillales</taxon>
        <taxon>Paenibacillaceae</taxon>
        <taxon>Paenibacillus</taxon>
    </lineage>
</organism>